<protein>
    <submittedName>
        <fullName evidence="1">Uncharacterized protein</fullName>
    </submittedName>
</protein>
<accession>A0AAQ3SE24</accession>
<sequence length="76" mass="8309">MATKGRSTVADESGEECAPIDRLKDLPEVHQRCYAEIMDELKAKVLAMYGRSRHGGIMIRGVPSSLLDGVDLMTTS</sequence>
<dbReference type="AlphaFoldDB" id="A0AAQ3SE24"/>
<name>A0AAQ3SE24_PASNO</name>
<evidence type="ECO:0000313" key="1">
    <source>
        <dbReference type="EMBL" id="WVZ52388.1"/>
    </source>
</evidence>
<proteinExistence type="predicted"/>
<organism evidence="1 2">
    <name type="scientific">Paspalum notatum var. saurae</name>
    <dbReference type="NCBI Taxonomy" id="547442"/>
    <lineage>
        <taxon>Eukaryota</taxon>
        <taxon>Viridiplantae</taxon>
        <taxon>Streptophyta</taxon>
        <taxon>Embryophyta</taxon>
        <taxon>Tracheophyta</taxon>
        <taxon>Spermatophyta</taxon>
        <taxon>Magnoliopsida</taxon>
        <taxon>Liliopsida</taxon>
        <taxon>Poales</taxon>
        <taxon>Poaceae</taxon>
        <taxon>PACMAD clade</taxon>
        <taxon>Panicoideae</taxon>
        <taxon>Andropogonodae</taxon>
        <taxon>Paspaleae</taxon>
        <taxon>Paspalinae</taxon>
        <taxon>Paspalum</taxon>
    </lineage>
</organism>
<evidence type="ECO:0000313" key="2">
    <source>
        <dbReference type="Proteomes" id="UP001341281"/>
    </source>
</evidence>
<dbReference type="EMBL" id="CP144745">
    <property type="protein sequence ID" value="WVZ52388.1"/>
    <property type="molecule type" value="Genomic_DNA"/>
</dbReference>
<dbReference type="Proteomes" id="UP001341281">
    <property type="component" value="Chromosome 01"/>
</dbReference>
<gene>
    <name evidence="1" type="ORF">U9M48_003452</name>
</gene>
<reference evidence="1 2" key="1">
    <citation type="submission" date="2024-02" db="EMBL/GenBank/DDBJ databases">
        <title>High-quality chromosome-scale genome assembly of Pensacola bahiagrass (Paspalum notatum Flugge var. saurae).</title>
        <authorList>
            <person name="Vega J.M."/>
            <person name="Podio M."/>
            <person name="Orjuela J."/>
            <person name="Siena L.A."/>
            <person name="Pessino S.C."/>
            <person name="Combes M.C."/>
            <person name="Mariac C."/>
            <person name="Albertini E."/>
            <person name="Pupilli F."/>
            <person name="Ortiz J.P.A."/>
            <person name="Leblanc O."/>
        </authorList>
    </citation>
    <scope>NUCLEOTIDE SEQUENCE [LARGE SCALE GENOMIC DNA]</scope>
    <source>
        <strain evidence="1">R1</strain>
        <tissue evidence="1">Leaf</tissue>
    </source>
</reference>
<keyword evidence="2" id="KW-1185">Reference proteome</keyword>